<evidence type="ECO:0000256" key="1">
    <source>
        <dbReference type="ARBA" id="ARBA00022801"/>
    </source>
</evidence>
<dbReference type="SMART" id="SM00331">
    <property type="entry name" value="PP2C_SIG"/>
    <property type="match status" value="1"/>
</dbReference>
<dbReference type="EMBL" id="PXOH01000002">
    <property type="protein sequence ID" value="PSF38949.1"/>
    <property type="molecule type" value="Genomic_DNA"/>
</dbReference>
<dbReference type="Proteomes" id="UP000239001">
    <property type="component" value="Unassembled WGS sequence"/>
</dbReference>
<organism evidence="4 5">
    <name type="scientific">Aphanothece hegewaldii CCALA 016</name>
    <dbReference type="NCBI Taxonomy" id="2107694"/>
    <lineage>
        <taxon>Bacteria</taxon>
        <taxon>Bacillati</taxon>
        <taxon>Cyanobacteriota</taxon>
        <taxon>Cyanophyceae</taxon>
        <taxon>Oscillatoriophycideae</taxon>
        <taxon>Chroococcales</taxon>
        <taxon>Aphanothecaceae</taxon>
        <taxon>Aphanothece</taxon>
    </lineage>
</organism>
<dbReference type="InterPro" id="IPR003018">
    <property type="entry name" value="GAF"/>
</dbReference>
<dbReference type="InterPro" id="IPR001932">
    <property type="entry name" value="PPM-type_phosphatase-like_dom"/>
</dbReference>
<evidence type="ECO:0000259" key="3">
    <source>
        <dbReference type="SMART" id="SM00331"/>
    </source>
</evidence>
<name>A0A2T1M2H1_9CHRO</name>
<dbReference type="Pfam" id="PF01590">
    <property type="entry name" value="GAF"/>
    <property type="match status" value="1"/>
</dbReference>
<proteinExistence type="predicted"/>
<gene>
    <name evidence="4" type="ORF">C7H19_02525</name>
</gene>
<reference evidence="4 5" key="1">
    <citation type="submission" date="2018-03" db="EMBL/GenBank/DDBJ databases">
        <title>The ancient ancestry and fast evolution of plastids.</title>
        <authorList>
            <person name="Moore K.R."/>
            <person name="Magnabosco C."/>
            <person name="Momper L."/>
            <person name="Gold D.A."/>
            <person name="Bosak T."/>
            <person name="Fournier G.P."/>
        </authorList>
    </citation>
    <scope>NUCLEOTIDE SEQUENCE [LARGE SCALE GENOMIC DNA]</scope>
    <source>
        <strain evidence="4 5">CCALA 016</strain>
    </source>
</reference>
<dbReference type="Gene3D" id="3.30.450.40">
    <property type="match status" value="1"/>
</dbReference>
<evidence type="ECO:0000313" key="5">
    <source>
        <dbReference type="Proteomes" id="UP000239001"/>
    </source>
</evidence>
<dbReference type="InterPro" id="IPR029016">
    <property type="entry name" value="GAF-like_dom_sf"/>
</dbReference>
<keyword evidence="5" id="KW-1185">Reference proteome</keyword>
<dbReference type="AlphaFoldDB" id="A0A2T1M2H1"/>
<dbReference type="SMART" id="SM00065">
    <property type="entry name" value="GAF"/>
    <property type="match status" value="1"/>
</dbReference>
<evidence type="ECO:0000259" key="2">
    <source>
        <dbReference type="SMART" id="SM00065"/>
    </source>
</evidence>
<dbReference type="InterPro" id="IPR036457">
    <property type="entry name" value="PPM-type-like_dom_sf"/>
</dbReference>
<feature type="domain" description="PPM-type phosphatase" evidence="3">
    <location>
        <begin position="231"/>
        <end position="467"/>
    </location>
</feature>
<dbReference type="PANTHER" id="PTHR43156">
    <property type="entry name" value="STAGE II SPORULATION PROTEIN E-RELATED"/>
    <property type="match status" value="1"/>
</dbReference>
<reference evidence="4 5" key="2">
    <citation type="submission" date="2018-03" db="EMBL/GenBank/DDBJ databases">
        <authorList>
            <person name="Keele B.F."/>
        </authorList>
    </citation>
    <scope>NUCLEOTIDE SEQUENCE [LARGE SCALE GENOMIC DNA]</scope>
    <source>
        <strain evidence="4 5">CCALA 016</strain>
    </source>
</reference>
<protein>
    <submittedName>
        <fullName evidence="4">Guanylate cyclase</fullName>
    </submittedName>
</protein>
<feature type="domain" description="GAF" evidence="2">
    <location>
        <begin position="56"/>
        <end position="204"/>
    </location>
</feature>
<comment type="caution">
    <text evidence="4">The sequence shown here is derived from an EMBL/GenBank/DDBJ whole genome shotgun (WGS) entry which is preliminary data.</text>
</comment>
<evidence type="ECO:0000313" key="4">
    <source>
        <dbReference type="EMBL" id="PSF38949.1"/>
    </source>
</evidence>
<accession>A0A2T1M2H1</accession>
<keyword evidence="1" id="KW-0378">Hydrolase</keyword>
<dbReference type="Gene3D" id="3.60.40.10">
    <property type="entry name" value="PPM-type phosphatase domain"/>
    <property type="match status" value="1"/>
</dbReference>
<dbReference type="GO" id="GO:0016791">
    <property type="term" value="F:phosphatase activity"/>
    <property type="evidence" value="ECO:0007669"/>
    <property type="project" value="TreeGrafter"/>
</dbReference>
<dbReference type="PANTHER" id="PTHR43156:SF2">
    <property type="entry name" value="STAGE II SPORULATION PROTEIN E"/>
    <property type="match status" value="1"/>
</dbReference>
<dbReference type="RefSeq" id="WP_106455314.1">
    <property type="nucleotide sequence ID" value="NZ_PXOH01000002.1"/>
</dbReference>
<dbReference type="Pfam" id="PF07228">
    <property type="entry name" value="SpoIIE"/>
    <property type="match status" value="1"/>
</dbReference>
<dbReference type="OrthoDB" id="311592at2"/>
<sequence length="468" mass="53131">MTALPFPHQPSSARQITPDTASVLALKELVASVYREQTKVQNLLSSLGFALRSFNNLNQFLELTPLMAARVTDADGGALILYKPHEQLSLAHLHFQDAQISQEIRQQLESVITQVNTSGLTRQPLQATVSLPDYLDYHIRQVLNPSLQSYCTPVLVKNIERGRLYVFSRPPEYEWTSTRRKLLQLVADQTAVAIANNELTLELRSKERQDRELEIASDIQSRLLPRKCPKIQGVELAAKCRTANRVGGDYYDFIPTNYDQLRSNQSTETVPTSVPWSIVIGDVMGKGVPAGLIMTMTRGMLRAEVLNRHTPSHILQHLNRVMYADLDNSHRFVTLFYAEYNPMSRILSYSNAAHNPPIIWQAANRQIFVLDTKGMLIGLDPDSEYEDAQIQLQSHDTIVYYTDGFTDAMNQNGERFGEERWRDIVHQSCQKCQSPQEILDYLFFEVQQFIGVGNNNSDDMTLVVMKIA</sequence>
<dbReference type="SUPFAM" id="SSF81606">
    <property type="entry name" value="PP2C-like"/>
    <property type="match status" value="1"/>
</dbReference>
<dbReference type="InterPro" id="IPR052016">
    <property type="entry name" value="Bact_Sigma-Reg"/>
</dbReference>
<dbReference type="SUPFAM" id="SSF55781">
    <property type="entry name" value="GAF domain-like"/>
    <property type="match status" value="1"/>
</dbReference>